<proteinExistence type="predicted"/>
<dbReference type="InterPro" id="IPR053135">
    <property type="entry name" value="AKR2_Oxidoreductase"/>
</dbReference>
<sequence>MHTRTLGKTGYQVSEIGLGCWQLGGDFGPVEDDTANAILHTALSSGINFWDTADVYGGGASERRIRAFLQASGDGAPAPIIATKVGRGDGLYPDEYSYAGVRASLESSADRLGVETIDLAQLHCVPPQVLQQGDIFTWMEDLRRAGLIRHWGASVETIAEAFTCLEQPGIASLQIIFNLFRQDAAEALLDTAHEREVGIIVRLPLASGLLTGKLTKETTFAPSDHRNYNRDGAAFSVGETFSGIPFEPGLALVRELSRYLPQTTDMATQALRWILDHEAVSTVIAGASRPQQVLANAHASSCPPLTESTHEQLAEFYRRQVRPDIRGNI</sequence>
<gene>
    <name evidence="2" type="ORF">PVT68_08720</name>
</gene>
<reference evidence="2 3" key="1">
    <citation type="submission" date="2023-02" db="EMBL/GenBank/DDBJ databases">
        <title>Description and genomic characterization of Microbulbifer bruguierae sp. nov., isolated from the sediment of mangrove plant Bruguiera sexangula.</title>
        <authorList>
            <person name="Long M."/>
        </authorList>
    </citation>
    <scope>NUCLEOTIDE SEQUENCE [LARGE SCALE GENOMIC DNA]</scope>
    <source>
        <strain evidence="2 3">H12</strain>
    </source>
</reference>
<dbReference type="InterPro" id="IPR036812">
    <property type="entry name" value="NAD(P)_OxRdtase_dom_sf"/>
</dbReference>
<name>A0ABY8NIU8_9GAMM</name>
<keyword evidence="3" id="KW-1185">Reference proteome</keyword>
<feature type="domain" description="NADP-dependent oxidoreductase" evidence="1">
    <location>
        <begin position="15"/>
        <end position="317"/>
    </location>
</feature>
<dbReference type="PANTHER" id="PTHR43312">
    <property type="entry name" value="D-THREO-ALDOSE 1-DEHYDROGENASE"/>
    <property type="match status" value="1"/>
</dbReference>
<dbReference type="CDD" id="cd19086">
    <property type="entry name" value="AKR_AKR11C1"/>
    <property type="match status" value="1"/>
</dbReference>
<dbReference type="Proteomes" id="UP001236500">
    <property type="component" value="Chromosome"/>
</dbReference>
<organism evidence="2 3">
    <name type="scientific">Microbulbifer bruguierae</name>
    <dbReference type="NCBI Taxonomy" id="3029061"/>
    <lineage>
        <taxon>Bacteria</taxon>
        <taxon>Pseudomonadati</taxon>
        <taxon>Pseudomonadota</taxon>
        <taxon>Gammaproteobacteria</taxon>
        <taxon>Cellvibrionales</taxon>
        <taxon>Microbulbiferaceae</taxon>
        <taxon>Microbulbifer</taxon>
    </lineage>
</organism>
<evidence type="ECO:0000313" key="3">
    <source>
        <dbReference type="Proteomes" id="UP001236500"/>
    </source>
</evidence>
<evidence type="ECO:0000313" key="2">
    <source>
        <dbReference type="EMBL" id="WGL18364.1"/>
    </source>
</evidence>
<dbReference type="RefSeq" id="WP_280322348.1">
    <property type="nucleotide sequence ID" value="NZ_CP118605.1"/>
</dbReference>
<dbReference type="SUPFAM" id="SSF51430">
    <property type="entry name" value="NAD(P)-linked oxidoreductase"/>
    <property type="match status" value="1"/>
</dbReference>
<protein>
    <submittedName>
        <fullName evidence="2">Aldo/keto reductase</fullName>
    </submittedName>
</protein>
<dbReference type="EMBL" id="CP118605">
    <property type="protein sequence ID" value="WGL18364.1"/>
    <property type="molecule type" value="Genomic_DNA"/>
</dbReference>
<evidence type="ECO:0000259" key="1">
    <source>
        <dbReference type="Pfam" id="PF00248"/>
    </source>
</evidence>
<dbReference type="PANTHER" id="PTHR43312:SF1">
    <property type="entry name" value="NADP-DEPENDENT OXIDOREDUCTASE DOMAIN-CONTAINING PROTEIN"/>
    <property type="match status" value="1"/>
</dbReference>
<dbReference type="InterPro" id="IPR023210">
    <property type="entry name" value="NADP_OxRdtase_dom"/>
</dbReference>
<dbReference type="Pfam" id="PF00248">
    <property type="entry name" value="Aldo_ket_red"/>
    <property type="match status" value="1"/>
</dbReference>
<accession>A0ABY8NIU8</accession>
<dbReference type="Gene3D" id="3.20.20.100">
    <property type="entry name" value="NADP-dependent oxidoreductase domain"/>
    <property type="match status" value="1"/>
</dbReference>